<proteinExistence type="predicted"/>
<dbReference type="InterPro" id="IPR013783">
    <property type="entry name" value="Ig-like_fold"/>
</dbReference>
<feature type="region of interest" description="Disordered" evidence="1">
    <location>
        <begin position="2003"/>
        <end position="2028"/>
    </location>
</feature>
<dbReference type="Gene3D" id="2.60.40.10">
    <property type="entry name" value="Immunoglobulins"/>
    <property type="match status" value="1"/>
</dbReference>
<dbReference type="Pfam" id="PF00801">
    <property type="entry name" value="PKD"/>
    <property type="match status" value="1"/>
</dbReference>
<evidence type="ECO:0000313" key="3">
    <source>
        <dbReference type="EMBL" id="KKN33850.1"/>
    </source>
</evidence>
<sequence length="2028" mass="222423">MVLHKILSSLFTLVLLFCISINSSAAGPDIEPQFDADKPMTNLEALNFKVISGIPFPSLVQEISLKDSDGSPVEPVSYEWDAKCPDGFSPTNGADGLCERVTVVQAELQCPSGWTFIDDGSTTPLCQLKQVTPANPACPAGYSLNDAANLCEKYVEEPAQPTCESGWSRLGDTCTRTVTVDPESTCPTGFQQEAESCIKVEQQPASYGCPPGSEQQGEQCVVLDTMPGVQCPLEGSSYQPAWYSTPESCSYQPYHEIPGDKTPQPIYGCPSGYSEGSDGKCRRTTLIYCPSGMVKGGGFYVSSYQCQTTREYSTSRAALSAAKGQQKSTACLDNGWFSCNGATRWLGTSYGYCPSGYRHVKDYTCESNATAAKVIEGYTCGSGYFSDETYYAKTASCVKKKGPVNPGCPTGYTQDASMNANTDWQNPDFCRREVLAGNSSQCPEGYELHAGGAVCGKLVFDDPGLECPAGYQMDTSRNECISSETTKVNIICPDGYSAQKGSTQCSKLEVSTPESCPAGMTDLGSRCERRTVTAIKTRLTCPLVNSESTFPMYCSIRWDGGQANYGSPLDVNLDAEALINRCASQTGGLGQYTSITTSTQCAVWYDQGEGLAPPNGPSGGSLHVTSSEKAPIESFEYCSTGIKEGGVCANYDYTYKCPGGKFVGGECQFETTAPATKSCPAGYYLSGNECRLNLSNAPNEVCDSGWNYSNGQCWQIDSKPYSGTGSCSAGYEPMGGSCVKTQEESLTVNCPDSFTLEGARCVASESWPADYLCAPGWNLNNTTCWKTLEEPSYSACADGSWVLKGDSCEKVETDSVARVCPVGYQSSETNPTECFMVQAAGQVQDETIRVSIPKVWPGSYTLSISVDDGLDNNTVEQFDLLYAPTLFSSRSSDTISIPSLAHAFHWSDGADTFVTEPIRIEGNLLEEVRPVYAGVRRDAGTALYVNDILVAPGEYKQVHSGYDFELMGSVLELPVYPAENGNATVSDMVVSIGGEGDLASVLSVNAWIYSGGITKSRQSPTRIFEEVTIGAVAGSDVGCYLEANSDKAQNASVLENALCLIEWENIPSPMMASVSGEPQLKGPVDNEGEMNFGYEAYLIDNDGTKFKVGEVDGQIHGGSAMGIVDYDFENDLSTVYHTVQDIRMSLKQTDGPNCRLTVDEEYAKSFATRGSRVKFCYLEWEHLPGTLEQEPQSISPEARGRVFYAGQYQASFKVYAYTSIGTPVLVQDKMIQFEAVDPPAPSVETVGGEEITSNLFPVAARGGKVLDVKVTAENASLRVTEFLEGSVVEEDVFPALPWQDKFRNYQRIALDQSPLWTRSTHEVDAQYTDLPDVRGNVIFDSLSVPGDEVRPILSTEGRVALNDDVLTMNVGIRDIYNQDLGYDASTMGEWDVRVVQQETYETNTPITDWSSIDAEGNATLPLNLQELDINSGVLRLYAEARVKSPVPQYSKTVTSSQPVTITVLYGGQIDAELDARYIAGEAPFRTVFKVELSNRDLYSALGDVEWYISDENQQNWEKLENTNRNPRVFDYTFEEGIYFVKAKLLNRNSEAQTETPPLKVISYNKPTLEVDGPSVVFVGDKVDLQASVGFDGQSLQPDNVVIQWSEDGGDSWQDGGFDYTLTREGDEVGRVRLYTRARMPNAPADDRNAWTDNKGSVEFRTVRPPRTYIYGPRVAEVGKEHKYEVYLGLPYARMDYDVKGFFTMPDGTIIHGETAYFTPTREQLADTYAFVKYTAYIEGWREQGAEQVRDQRIRLWEYKFPEFQMSGRYSATVAPAEGTLYVRPLDFRGRLENPVYTWDFPAGVTVVEDRNPIARKVMFNEPGTYPVKVTITDDRGNEAIVEERLTFGEPEPYNADFVIGGDRTHIRAPYEILVKPNVSGGHPRDYIVDRKYFLNGELMDSYGSYGQAVLDAGTSTIRMDVTSKFGETASKVKKFTVNENQPPVCMLENYDRLGSWMLRADCSDPDGNVKTHSWWINGQKVSLSGYRISIPKDNENAIEVQLSALDDSGDESDKTTLTIEPPEDPPQP</sequence>
<evidence type="ECO:0000256" key="1">
    <source>
        <dbReference type="SAM" id="MobiDB-lite"/>
    </source>
</evidence>
<dbReference type="InterPro" id="IPR000601">
    <property type="entry name" value="PKD_dom"/>
</dbReference>
<dbReference type="CDD" id="cd00146">
    <property type="entry name" value="PKD"/>
    <property type="match status" value="1"/>
</dbReference>
<accession>A0A0F9PQ19</accession>
<protein>
    <recommendedName>
        <fullName evidence="2">PKD domain-containing protein</fullName>
    </recommendedName>
</protein>
<dbReference type="EMBL" id="LAZR01002146">
    <property type="protein sequence ID" value="KKN33850.1"/>
    <property type="molecule type" value="Genomic_DNA"/>
</dbReference>
<organism evidence="3">
    <name type="scientific">marine sediment metagenome</name>
    <dbReference type="NCBI Taxonomy" id="412755"/>
    <lineage>
        <taxon>unclassified sequences</taxon>
        <taxon>metagenomes</taxon>
        <taxon>ecological metagenomes</taxon>
    </lineage>
</organism>
<dbReference type="SUPFAM" id="SSF57184">
    <property type="entry name" value="Growth factor receptor domain"/>
    <property type="match status" value="1"/>
</dbReference>
<name>A0A0F9PQ19_9ZZZZ</name>
<dbReference type="PROSITE" id="PS50093">
    <property type="entry name" value="PKD"/>
    <property type="match status" value="1"/>
</dbReference>
<dbReference type="SUPFAM" id="SSF49299">
    <property type="entry name" value="PKD domain"/>
    <property type="match status" value="1"/>
</dbReference>
<comment type="caution">
    <text evidence="3">The sequence shown here is derived from an EMBL/GenBank/DDBJ whole genome shotgun (WGS) entry which is preliminary data.</text>
</comment>
<feature type="domain" description="PKD" evidence="2">
    <location>
        <begin position="1796"/>
        <end position="1839"/>
    </location>
</feature>
<reference evidence="3" key="1">
    <citation type="journal article" date="2015" name="Nature">
        <title>Complex archaea that bridge the gap between prokaryotes and eukaryotes.</title>
        <authorList>
            <person name="Spang A."/>
            <person name="Saw J.H."/>
            <person name="Jorgensen S.L."/>
            <person name="Zaremba-Niedzwiedzka K."/>
            <person name="Martijn J."/>
            <person name="Lind A.E."/>
            <person name="van Eijk R."/>
            <person name="Schleper C."/>
            <person name="Guy L."/>
            <person name="Ettema T.J."/>
        </authorList>
    </citation>
    <scope>NUCLEOTIDE SEQUENCE</scope>
</reference>
<dbReference type="InterPro" id="IPR009030">
    <property type="entry name" value="Growth_fac_rcpt_cys_sf"/>
</dbReference>
<evidence type="ECO:0000259" key="2">
    <source>
        <dbReference type="PROSITE" id="PS50093"/>
    </source>
</evidence>
<dbReference type="InterPro" id="IPR035986">
    <property type="entry name" value="PKD_dom_sf"/>
</dbReference>
<gene>
    <name evidence="3" type="ORF">LCGC14_0799570</name>
</gene>